<protein>
    <submittedName>
        <fullName evidence="1">Uncharacterized protein</fullName>
    </submittedName>
</protein>
<sequence>MKMKTSEDAFITNVLVLLKTCILICDPGAIVSVNEGKLRFCIDRGGTFTDVYAEIPGQPEGKVMKLLSVDPSNYEDAPVEGIMRILEDFTGNKIPRTLKVPTDNIEWIRMGTTVATNALMNICS</sequence>
<gene>
    <name evidence="1" type="ORF">L2E82_14706</name>
</gene>
<keyword evidence="2" id="KW-1185">Reference proteome</keyword>
<dbReference type="Proteomes" id="UP001055811">
    <property type="component" value="Linkage Group LG03"/>
</dbReference>
<accession>A0ACB9F047</accession>
<evidence type="ECO:0000313" key="2">
    <source>
        <dbReference type="Proteomes" id="UP001055811"/>
    </source>
</evidence>
<reference evidence="1 2" key="2">
    <citation type="journal article" date="2022" name="Mol. Ecol. Resour.">
        <title>The genomes of chicory, endive, great burdock and yacon provide insights into Asteraceae paleo-polyploidization history and plant inulin production.</title>
        <authorList>
            <person name="Fan W."/>
            <person name="Wang S."/>
            <person name="Wang H."/>
            <person name="Wang A."/>
            <person name="Jiang F."/>
            <person name="Liu H."/>
            <person name="Zhao H."/>
            <person name="Xu D."/>
            <person name="Zhang Y."/>
        </authorList>
    </citation>
    <scope>NUCLEOTIDE SEQUENCE [LARGE SCALE GENOMIC DNA]</scope>
    <source>
        <strain evidence="2">cv. Punajuju</strain>
        <tissue evidence="1">Leaves</tissue>
    </source>
</reference>
<comment type="caution">
    <text evidence="1">The sequence shown here is derived from an EMBL/GenBank/DDBJ whole genome shotgun (WGS) entry which is preliminary data.</text>
</comment>
<proteinExistence type="predicted"/>
<evidence type="ECO:0000313" key="1">
    <source>
        <dbReference type="EMBL" id="KAI3764693.1"/>
    </source>
</evidence>
<reference evidence="2" key="1">
    <citation type="journal article" date="2022" name="Mol. Ecol. Resour.">
        <title>The genomes of chicory, endive, great burdock and yacon provide insights into Asteraceae palaeo-polyploidization history and plant inulin production.</title>
        <authorList>
            <person name="Fan W."/>
            <person name="Wang S."/>
            <person name="Wang H."/>
            <person name="Wang A."/>
            <person name="Jiang F."/>
            <person name="Liu H."/>
            <person name="Zhao H."/>
            <person name="Xu D."/>
            <person name="Zhang Y."/>
        </authorList>
    </citation>
    <scope>NUCLEOTIDE SEQUENCE [LARGE SCALE GENOMIC DNA]</scope>
    <source>
        <strain evidence="2">cv. Punajuju</strain>
    </source>
</reference>
<name>A0ACB9F047_CICIN</name>
<dbReference type="EMBL" id="CM042011">
    <property type="protein sequence ID" value="KAI3764693.1"/>
    <property type="molecule type" value="Genomic_DNA"/>
</dbReference>
<organism evidence="1 2">
    <name type="scientific">Cichorium intybus</name>
    <name type="common">Chicory</name>
    <dbReference type="NCBI Taxonomy" id="13427"/>
    <lineage>
        <taxon>Eukaryota</taxon>
        <taxon>Viridiplantae</taxon>
        <taxon>Streptophyta</taxon>
        <taxon>Embryophyta</taxon>
        <taxon>Tracheophyta</taxon>
        <taxon>Spermatophyta</taxon>
        <taxon>Magnoliopsida</taxon>
        <taxon>eudicotyledons</taxon>
        <taxon>Gunneridae</taxon>
        <taxon>Pentapetalae</taxon>
        <taxon>asterids</taxon>
        <taxon>campanulids</taxon>
        <taxon>Asterales</taxon>
        <taxon>Asteraceae</taxon>
        <taxon>Cichorioideae</taxon>
        <taxon>Cichorieae</taxon>
        <taxon>Cichoriinae</taxon>
        <taxon>Cichorium</taxon>
    </lineage>
</organism>